<accession>A0AAW6C9Q9</accession>
<evidence type="ECO:0000313" key="1">
    <source>
        <dbReference type="EMBL" id="MDB7932148.1"/>
    </source>
</evidence>
<reference evidence="1" key="1">
    <citation type="submission" date="2023-01" db="EMBL/GenBank/DDBJ databases">
        <title>Human gut microbiome strain richness.</title>
        <authorList>
            <person name="Chen-Liaw A."/>
        </authorList>
    </citation>
    <scope>NUCLEOTIDE SEQUENCE</scope>
    <source>
        <strain evidence="1">1001287st1_F4_1001285I_161205</strain>
    </source>
</reference>
<organism evidence="1 2">
    <name type="scientific">Flavonifractor plautii</name>
    <name type="common">Fusobacterium plautii</name>
    <dbReference type="NCBI Taxonomy" id="292800"/>
    <lineage>
        <taxon>Bacteria</taxon>
        <taxon>Bacillati</taxon>
        <taxon>Bacillota</taxon>
        <taxon>Clostridia</taxon>
        <taxon>Eubacteriales</taxon>
        <taxon>Oscillospiraceae</taxon>
        <taxon>Flavonifractor</taxon>
    </lineage>
</organism>
<name>A0AAW6C9Q9_FLAPL</name>
<dbReference type="EMBL" id="JAQLWV010000004">
    <property type="protein sequence ID" value="MDB7932148.1"/>
    <property type="molecule type" value="Genomic_DNA"/>
</dbReference>
<dbReference type="Proteomes" id="UP001211173">
    <property type="component" value="Unassembled WGS sequence"/>
</dbReference>
<evidence type="ECO:0000313" key="2">
    <source>
        <dbReference type="Proteomes" id="UP001211173"/>
    </source>
</evidence>
<gene>
    <name evidence="1" type="ORF">PNE06_03565</name>
</gene>
<sequence>MAYSEGLISLAVDLALVGEQVELARIAMTRLADKGYSLSSPEMLEANETFSKLSNQFLALQEQYETYRDELLRNQKTNPALSQKID</sequence>
<protein>
    <submittedName>
        <fullName evidence="1">Uncharacterized protein</fullName>
    </submittedName>
</protein>
<dbReference type="RefSeq" id="WP_195324925.1">
    <property type="nucleotide sequence ID" value="NZ_JADMVZ010000006.1"/>
</dbReference>
<dbReference type="AlphaFoldDB" id="A0AAW6C9Q9"/>
<comment type="caution">
    <text evidence="1">The sequence shown here is derived from an EMBL/GenBank/DDBJ whole genome shotgun (WGS) entry which is preliminary data.</text>
</comment>
<proteinExistence type="predicted"/>